<dbReference type="Gene3D" id="3.40.50.300">
    <property type="entry name" value="P-loop containing nucleotide triphosphate hydrolases"/>
    <property type="match status" value="1"/>
</dbReference>
<proteinExistence type="predicted"/>
<keyword evidence="11" id="KW-1185">Reference proteome</keyword>
<keyword evidence="5 7" id="KW-1133">Transmembrane helix</keyword>
<feature type="transmembrane region" description="Helical" evidence="7">
    <location>
        <begin position="206"/>
        <end position="226"/>
    </location>
</feature>
<evidence type="ECO:0000256" key="5">
    <source>
        <dbReference type="ARBA" id="ARBA00022989"/>
    </source>
</evidence>
<dbReference type="SMART" id="SM00382">
    <property type="entry name" value="AAA"/>
    <property type="match status" value="1"/>
</dbReference>
<feature type="transmembrane region" description="Helical" evidence="7">
    <location>
        <begin position="85"/>
        <end position="102"/>
    </location>
</feature>
<comment type="subcellular location">
    <subcellularLocation>
        <location evidence="1">Cell membrane</location>
        <topology evidence="1">Multi-pass membrane protein</topology>
    </subcellularLocation>
</comment>
<feature type="transmembrane region" description="Helical" evidence="7">
    <location>
        <begin position="109"/>
        <end position="129"/>
    </location>
</feature>
<dbReference type="Pfam" id="PF00664">
    <property type="entry name" value="ABC_membrane"/>
    <property type="match status" value="1"/>
</dbReference>
<evidence type="ECO:0000256" key="6">
    <source>
        <dbReference type="ARBA" id="ARBA00023136"/>
    </source>
</evidence>
<keyword evidence="4 10" id="KW-0067">ATP-binding</keyword>
<feature type="domain" description="ABC transporter" evidence="8">
    <location>
        <begin position="385"/>
        <end position="620"/>
    </location>
</feature>
<evidence type="ECO:0000313" key="10">
    <source>
        <dbReference type="EMBL" id="QUV93331.1"/>
    </source>
</evidence>
<evidence type="ECO:0000256" key="4">
    <source>
        <dbReference type="ARBA" id="ARBA00022840"/>
    </source>
</evidence>
<sequence length="649" mass="71226">MSTARAASTAPLVSAPQKEKFDKKAAARDTARLMAKYGAPYLPYFALAFFCLLGAGSLALIYPLFVGTLFGSIFSPDKPSALSPLLNLVSGWLTALFPGYRLSPLDPVLALLTGILVVQSVLSFGRTYLLNYVGEKLVADVRRDLYRHLLSLDITFFANRRTGELTSRIASDVTAIQNSVTLSLAEAMRQVIVFTGGTAFLFWIDWRLASLLLALIPVLVVSFAFFGRSIRRRSTRVQDALAEATAILEETIAGIRTVQSFTREPYEVNRYESHITRSLHEALGRALARGLFNAAIVFVLFGGFVGLLWYSGNQVLEGKLTAEQLIQFLFYAAWVGGALGTLAEYYGEFNQTIGASRRVVELFDTKPAISDAPDARSVPEVRGLVEISEACFIYPGRTEPALDGISITARPGEVIALVGPSGAGKSTLIALIPRFYDLTSGSIRVDGLDVRQWKLADLRANIGIVPQETTLFSGTVYDNITYGKLDATPEDVERVARAAHAHEFIMAFPQGYQTIVGERGVKLSGGQRQRIAIARALLKDPRILILDEATSSLDSESEHYVQAALDALMEGRTTFVIAHRLSTVQRATRIVVMAHGRIVEEGTHKELLAREGIYKKLYKLQFRDVPEWILQEAGLPETPALESTRAALR</sequence>
<accession>A0ABX8B2K8</accession>
<dbReference type="PANTHER" id="PTHR43394">
    <property type="entry name" value="ATP-DEPENDENT PERMEASE MDL1, MITOCHONDRIAL"/>
    <property type="match status" value="1"/>
</dbReference>
<evidence type="ECO:0000256" key="3">
    <source>
        <dbReference type="ARBA" id="ARBA00022741"/>
    </source>
</evidence>
<dbReference type="InterPro" id="IPR017871">
    <property type="entry name" value="ABC_transporter-like_CS"/>
</dbReference>
<keyword evidence="3" id="KW-0547">Nucleotide-binding</keyword>
<dbReference type="InterPro" id="IPR011527">
    <property type="entry name" value="ABC1_TM_dom"/>
</dbReference>
<dbReference type="PROSITE" id="PS00211">
    <property type="entry name" value="ABC_TRANSPORTER_1"/>
    <property type="match status" value="1"/>
</dbReference>
<feature type="domain" description="ABC transmembrane type-1" evidence="9">
    <location>
        <begin position="46"/>
        <end position="351"/>
    </location>
</feature>
<dbReference type="Pfam" id="PF00005">
    <property type="entry name" value="ABC_tran"/>
    <property type="match status" value="1"/>
</dbReference>
<reference evidence="10 11" key="1">
    <citation type="submission" date="2021-03" db="EMBL/GenBank/DDBJ databases">
        <title>Genomic and phenotypic characterization of Chloracidobacterium isolates provides evidence for multiple species.</title>
        <authorList>
            <person name="Saini M.K."/>
            <person name="Costas A.M.G."/>
            <person name="Tank M."/>
            <person name="Bryant D.A."/>
        </authorList>
    </citation>
    <scope>NUCLEOTIDE SEQUENCE [LARGE SCALE GENOMIC DNA]</scope>
    <source>
        <strain evidence="10 11">N</strain>
    </source>
</reference>
<protein>
    <submittedName>
        <fullName evidence="10">ATP-binding cassette domain-containing protein</fullName>
    </submittedName>
</protein>
<gene>
    <name evidence="10" type="ORF">J8C05_08085</name>
</gene>
<dbReference type="SUPFAM" id="SSF52540">
    <property type="entry name" value="P-loop containing nucleoside triphosphate hydrolases"/>
    <property type="match status" value="1"/>
</dbReference>
<feature type="transmembrane region" description="Helical" evidence="7">
    <location>
        <begin position="41"/>
        <end position="65"/>
    </location>
</feature>
<dbReference type="InterPro" id="IPR003593">
    <property type="entry name" value="AAA+_ATPase"/>
</dbReference>
<evidence type="ECO:0000259" key="8">
    <source>
        <dbReference type="PROSITE" id="PS50893"/>
    </source>
</evidence>
<dbReference type="InterPro" id="IPR039421">
    <property type="entry name" value="Type_1_exporter"/>
</dbReference>
<organism evidence="10 11">
    <name type="scientific">Chloracidobacterium sp. N</name>
    <dbReference type="NCBI Taxonomy" id="2821540"/>
    <lineage>
        <taxon>Bacteria</taxon>
        <taxon>Pseudomonadati</taxon>
        <taxon>Acidobacteriota</taxon>
        <taxon>Terriglobia</taxon>
        <taxon>Terriglobales</taxon>
        <taxon>Acidobacteriaceae</taxon>
        <taxon>Chloracidobacterium</taxon>
        <taxon>Chloracidobacterium aggregatum</taxon>
    </lineage>
</organism>
<feature type="transmembrane region" description="Helical" evidence="7">
    <location>
        <begin position="328"/>
        <end position="347"/>
    </location>
</feature>
<dbReference type="SUPFAM" id="SSF90123">
    <property type="entry name" value="ABC transporter transmembrane region"/>
    <property type="match status" value="1"/>
</dbReference>
<dbReference type="InterPro" id="IPR027417">
    <property type="entry name" value="P-loop_NTPase"/>
</dbReference>
<dbReference type="RefSeq" id="WP_211421722.1">
    <property type="nucleotide sequence ID" value="NZ_CP072642.1"/>
</dbReference>
<dbReference type="Proteomes" id="UP000677668">
    <property type="component" value="Chromosome 1"/>
</dbReference>
<keyword evidence="6 7" id="KW-0472">Membrane</keyword>
<name>A0ABX8B2K8_9BACT</name>
<evidence type="ECO:0000313" key="11">
    <source>
        <dbReference type="Proteomes" id="UP000677668"/>
    </source>
</evidence>
<dbReference type="CDD" id="cd18576">
    <property type="entry name" value="ABC_6TM_bac_exporter_ABCB8_10_like"/>
    <property type="match status" value="1"/>
</dbReference>
<dbReference type="CDD" id="cd03251">
    <property type="entry name" value="ABCC_MsbA"/>
    <property type="match status" value="1"/>
</dbReference>
<keyword evidence="2 7" id="KW-0812">Transmembrane</keyword>
<dbReference type="GO" id="GO:0005524">
    <property type="term" value="F:ATP binding"/>
    <property type="evidence" value="ECO:0007669"/>
    <property type="project" value="UniProtKB-KW"/>
</dbReference>
<dbReference type="EMBL" id="CP072642">
    <property type="protein sequence ID" value="QUV93331.1"/>
    <property type="molecule type" value="Genomic_DNA"/>
</dbReference>
<dbReference type="InterPro" id="IPR003439">
    <property type="entry name" value="ABC_transporter-like_ATP-bd"/>
</dbReference>
<dbReference type="PROSITE" id="PS50893">
    <property type="entry name" value="ABC_TRANSPORTER_2"/>
    <property type="match status" value="1"/>
</dbReference>
<evidence type="ECO:0000256" key="7">
    <source>
        <dbReference type="SAM" id="Phobius"/>
    </source>
</evidence>
<dbReference type="InterPro" id="IPR036640">
    <property type="entry name" value="ABC1_TM_sf"/>
</dbReference>
<feature type="transmembrane region" description="Helical" evidence="7">
    <location>
        <begin position="286"/>
        <end position="308"/>
    </location>
</feature>
<dbReference type="PROSITE" id="PS50929">
    <property type="entry name" value="ABC_TM1F"/>
    <property type="match status" value="1"/>
</dbReference>
<dbReference type="PANTHER" id="PTHR43394:SF1">
    <property type="entry name" value="ATP-BINDING CASSETTE SUB-FAMILY B MEMBER 10, MITOCHONDRIAL"/>
    <property type="match status" value="1"/>
</dbReference>
<evidence type="ECO:0000259" key="9">
    <source>
        <dbReference type="PROSITE" id="PS50929"/>
    </source>
</evidence>
<evidence type="ECO:0000256" key="2">
    <source>
        <dbReference type="ARBA" id="ARBA00022692"/>
    </source>
</evidence>
<dbReference type="Gene3D" id="1.20.1560.10">
    <property type="entry name" value="ABC transporter type 1, transmembrane domain"/>
    <property type="match status" value="1"/>
</dbReference>
<evidence type="ECO:0000256" key="1">
    <source>
        <dbReference type="ARBA" id="ARBA00004651"/>
    </source>
</evidence>